<dbReference type="EMBL" id="QBMP01000388">
    <property type="protein sequence ID" value="PZO44084.1"/>
    <property type="molecule type" value="Genomic_DNA"/>
</dbReference>
<accession>A0A2W4WG07</accession>
<dbReference type="PANTHER" id="PTHR35765:SF2">
    <property type="entry name" value="OS05G0569200 PROTEIN"/>
    <property type="match status" value="1"/>
</dbReference>
<gene>
    <name evidence="1" type="ORF">DCF15_22185</name>
</gene>
<evidence type="ECO:0000313" key="2">
    <source>
        <dbReference type="Proteomes" id="UP000249794"/>
    </source>
</evidence>
<dbReference type="PANTHER" id="PTHR35765">
    <property type="entry name" value="OS05G0569200 PROTEIN"/>
    <property type="match status" value="1"/>
</dbReference>
<dbReference type="AlphaFoldDB" id="A0A2W4WG07"/>
<evidence type="ECO:0000313" key="1">
    <source>
        <dbReference type="EMBL" id="PZO44084.1"/>
    </source>
</evidence>
<organism evidence="1 2">
    <name type="scientific">Phormidesmis priestleyi</name>
    <dbReference type="NCBI Taxonomy" id="268141"/>
    <lineage>
        <taxon>Bacteria</taxon>
        <taxon>Bacillati</taxon>
        <taxon>Cyanobacteriota</taxon>
        <taxon>Cyanophyceae</taxon>
        <taxon>Leptolyngbyales</taxon>
        <taxon>Leptolyngbyaceae</taxon>
        <taxon>Phormidesmis</taxon>
    </lineage>
</organism>
<name>A0A2W4WG07_9CYAN</name>
<dbReference type="Proteomes" id="UP000249794">
    <property type="component" value="Unassembled WGS sequence"/>
</dbReference>
<dbReference type="Pfam" id="PF11341">
    <property type="entry name" value="DUF3143"/>
    <property type="match status" value="1"/>
</dbReference>
<protein>
    <submittedName>
        <fullName evidence="1">DUF3143 domain-containing protein</fullName>
    </submittedName>
</protein>
<comment type="caution">
    <text evidence="1">The sequence shown here is derived from an EMBL/GenBank/DDBJ whole genome shotgun (WGS) entry which is preliminary data.</text>
</comment>
<reference evidence="2" key="1">
    <citation type="submission" date="2018-04" db="EMBL/GenBank/DDBJ databases">
        <authorList>
            <person name="Cornet L."/>
        </authorList>
    </citation>
    <scope>NUCLEOTIDE SEQUENCE [LARGE SCALE GENOMIC DNA]</scope>
</reference>
<proteinExistence type="predicted"/>
<reference evidence="1 2" key="2">
    <citation type="submission" date="2018-06" db="EMBL/GenBank/DDBJ databases">
        <title>Metagenomic assembly of (sub)arctic Cyanobacteria and their associated microbiome from non-axenic cultures.</title>
        <authorList>
            <person name="Baurain D."/>
        </authorList>
    </citation>
    <scope>NUCLEOTIDE SEQUENCE [LARGE SCALE GENOMIC DNA]</scope>
    <source>
        <strain evidence="1">ULC027bin1</strain>
    </source>
</reference>
<dbReference type="InterPro" id="IPR021489">
    <property type="entry name" value="DUF3143"/>
</dbReference>
<sequence>MPPANTPLYDHPLPDIEAWLMGLGGDRDPQNISEWSFSEPDWTAKLWLEVDSIVVRYVSHDSKVVQRSFKYSLSRSDLEKVIFSGP</sequence>